<dbReference type="Pfam" id="PF00107">
    <property type="entry name" value="ADH_zinc_N"/>
    <property type="match status" value="1"/>
</dbReference>
<dbReference type="SMART" id="SM00829">
    <property type="entry name" value="PKS_ER"/>
    <property type="match status" value="1"/>
</dbReference>
<dbReference type="GO" id="GO:0071770">
    <property type="term" value="P:DIM/DIP cell wall layer assembly"/>
    <property type="evidence" value="ECO:0007669"/>
    <property type="project" value="TreeGrafter"/>
</dbReference>
<dbReference type="Pfam" id="PF00109">
    <property type="entry name" value="ketoacyl-synt"/>
    <property type="match status" value="1"/>
</dbReference>
<dbReference type="InterPro" id="IPR050091">
    <property type="entry name" value="PKS_NRPS_Biosynth_Enz"/>
</dbReference>
<dbReference type="InterPro" id="IPR036291">
    <property type="entry name" value="NAD(P)-bd_dom_sf"/>
</dbReference>
<keyword evidence="4" id="KW-0521">NADP</keyword>
<dbReference type="InterPro" id="IPR020807">
    <property type="entry name" value="PKS_DH"/>
</dbReference>
<dbReference type="InterPro" id="IPR014043">
    <property type="entry name" value="Acyl_transferase_dom"/>
</dbReference>
<dbReference type="PANTHER" id="PTHR43775">
    <property type="entry name" value="FATTY ACID SYNTHASE"/>
    <property type="match status" value="1"/>
</dbReference>
<protein>
    <submittedName>
        <fullName evidence="12">Acyl transferase domain-containing protein/NADPH:quinone reductase-like Zn-dependent oxidoreductase/NAD(P)-dependent dehydrogenase (Short-subunit alcohol dehydrogenase family)</fullName>
    </submittedName>
</protein>
<dbReference type="GO" id="GO:0005886">
    <property type="term" value="C:plasma membrane"/>
    <property type="evidence" value="ECO:0007669"/>
    <property type="project" value="TreeGrafter"/>
</dbReference>
<dbReference type="SMART" id="SM00822">
    <property type="entry name" value="PKS_KR"/>
    <property type="match status" value="1"/>
</dbReference>
<dbReference type="Gene3D" id="1.10.1200.10">
    <property type="entry name" value="ACP-like"/>
    <property type="match status" value="1"/>
</dbReference>
<dbReference type="Gene3D" id="3.40.50.720">
    <property type="entry name" value="NAD(P)-binding Rossmann-like Domain"/>
    <property type="match status" value="3"/>
</dbReference>
<dbReference type="InterPro" id="IPR006162">
    <property type="entry name" value="Ppantetheine_attach_site"/>
</dbReference>
<dbReference type="InterPro" id="IPR016036">
    <property type="entry name" value="Malonyl_transacylase_ACP-bd"/>
</dbReference>
<dbReference type="Pfam" id="PF00550">
    <property type="entry name" value="PP-binding"/>
    <property type="match status" value="1"/>
</dbReference>
<evidence type="ECO:0000256" key="4">
    <source>
        <dbReference type="ARBA" id="ARBA00022857"/>
    </source>
</evidence>
<dbReference type="RefSeq" id="WP_183782853.1">
    <property type="nucleotide sequence ID" value="NZ_JACIBS010000001.1"/>
</dbReference>
<dbReference type="PROSITE" id="PS52004">
    <property type="entry name" value="KS3_2"/>
    <property type="match status" value="1"/>
</dbReference>
<feature type="region of interest" description="N-terminal hotdog fold" evidence="7">
    <location>
        <begin position="901"/>
        <end position="1023"/>
    </location>
</feature>
<dbReference type="GO" id="GO:0016491">
    <property type="term" value="F:oxidoreductase activity"/>
    <property type="evidence" value="ECO:0007669"/>
    <property type="project" value="InterPro"/>
</dbReference>
<gene>
    <name evidence="12" type="ORF">FB384_002478</name>
</gene>
<dbReference type="Gene3D" id="3.40.47.10">
    <property type="match status" value="1"/>
</dbReference>
<dbReference type="InterPro" id="IPR014031">
    <property type="entry name" value="Ketoacyl_synth_C"/>
</dbReference>
<keyword evidence="2" id="KW-0597">Phosphoprotein</keyword>
<dbReference type="InterPro" id="IPR020806">
    <property type="entry name" value="PKS_PP-bd"/>
</dbReference>
<dbReference type="GO" id="GO:0005737">
    <property type="term" value="C:cytoplasm"/>
    <property type="evidence" value="ECO:0007669"/>
    <property type="project" value="TreeGrafter"/>
</dbReference>
<dbReference type="InterPro" id="IPR018201">
    <property type="entry name" value="Ketoacyl_synth_AS"/>
</dbReference>
<dbReference type="Pfam" id="PF14765">
    <property type="entry name" value="PS-DH"/>
    <property type="match status" value="1"/>
</dbReference>
<dbReference type="GO" id="GO:0006633">
    <property type="term" value="P:fatty acid biosynthetic process"/>
    <property type="evidence" value="ECO:0007669"/>
    <property type="project" value="InterPro"/>
</dbReference>
<dbReference type="EMBL" id="JACIBS010000001">
    <property type="protein sequence ID" value="MBB3663574.1"/>
    <property type="molecule type" value="Genomic_DNA"/>
</dbReference>
<feature type="domain" description="PKS/mFAS DH" evidence="11">
    <location>
        <begin position="901"/>
        <end position="1180"/>
    </location>
</feature>
<dbReference type="Gene3D" id="3.10.129.110">
    <property type="entry name" value="Polyketide synthase dehydratase"/>
    <property type="match status" value="1"/>
</dbReference>
<dbReference type="SMART" id="SM00826">
    <property type="entry name" value="PKS_DH"/>
    <property type="match status" value="1"/>
</dbReference>
<dbReference type="InterPro" id="IPR014030">
    <property type="entry name" value="Ketoacyl_synth_N"/>
</dbReference>
<evidence type="ECO:0000256" key="1">
    <source>
        <dbReference type="ARBA" id="ARBA00022450"/>
    </source>
</evidence>
<dbReference type="SMART" id="SM01294">
    <property type="entry name" value="PKS_PP_betabranch"/>
    <property type="match status" value="1"/>
</dbReference>
<dbReference type="Pfam" id="PF16197">
    <property type="entry name" value="KAsynt_C_assoc"/>
    <property type="match status" value="1"/>
</dbReference>
<dbReference type="InterPro" id="IPR036736">
    <property type="entry name" value="ACP-like_sf"/>
</dbReference>
<dbReference type="Gene3D" id="3.30.70.3290">
    <property type="match status" value="1"/>
</dbReference>
<comment type="caution">
    <text evidence="12">The sequence shown here is derived from an EMBL/GenBank/DDBJ whole genome shotgun (WGS) entry which is preliminary data.</text>
</comment>
<dbReference type="InterPro" id="IPR020841">
    <property type="entry name" value="PKS_Beta-ketoAc_synthase_dom"/>
</dbReference>
<evidence type="ECO:0000256" key="6">
    <source>
        <dbReference type="ARBA" id="ARBA00023315"/>
    </source>
</evidence>
<dbReference type="SUPFAM" id="SSF53901">
    <property type="entry name" value="Thiolase-like"/>
    <property type="match status" value="1"/>
</dbReference>
<evidence type="ECO:0000259" key="11">
    <source>
        <dbReference type="PROSITE" id="PS52019"/>
    </source>
</evidence>
<evidence type="ECO:0000256" key="2">
    <source>
        <dbReference type="ARBA" id="ARBA00022553"/>
    </source>
</evidence>
<dbReference type="InterPro" id="IPR013154">
    <property type="entry name" value="ADH-like_N"/>
</dbReference>
<dbReference type="InterPro" id="IPR049552">
    <property type="entry name" value="PKS_DH_N"/>
</dbReference>
<dbReference type="FunFam" id="3.40.50.720:FF:000209">
    <property type="entry name" value="Polyketide synthase Pks12"/>
    <property type="match status" value="1"/>
</dbReference>
<dbReference type="InterPro" id="IPR001227">
    <property type="entry name" value="Ac_transferase_dom_sf"/>
</dbReference>
<dbReference type="GO" id="GO:0004315">
    <property type="term" value="F:3-oxoacyl-[acyl-carrier-protein] synthase activity"/>
    <property type="evidence" value="ECO:0007669"/>
    <property type="project" value="InterPro"/>
</dbReference>
<keyword evidence="13" id="KW-1185">Reference proteome</keyword>
<feature type="active site" description="Proton donor; for dehydratase activity" evidence="7">
    <location>
        <position position="1093"/>
    </location>
</feature>
<name>A0A839XQ05_9PSEU</name>
<dbReference type="Pfam" id="PF00698">
    <property type="entry name" value="Acyl_transf_1"/>
    <property type="match status" value="1"/>
</dbReference>
<dbReference type="SUPFAM" id="SSF47336">
    <property type="entry name" value="ACP-like"/>
    <property type="match status" value="1"/>
</dbReference>
<dbReference type="InterPro" id="IPR013968">
    <property type="entry name" value="PKS_KR"/>
</dbReference>
<dbReference type="CDD" id="cd00833">
    <property type="entry name" value="PKS"/>
    <property type="match status" value="1"/>
</dbReference>
<dbReference type="PROSITE" id="PS00606">
    <property type="entry name" value="KS3_1"/>
    <property type="match status" value="1"/>
</dbReference>
<evidence type="ECO:0000256" key="8">
    <source>
        <dbReference type="SAM" id="MobiDB-lite"/>
    </source>
</evidence>
<evidence type="ECO:0000256" key="3">
    <source>
        <dbReference type="ARBA" id="ARBA00022679"/>
    </source>
</evidence>
<dbReference type="Gene3D" id="3.90.180.10">
    <property type="entry name" value="Medium-chain alcohol dehydrogenases, catalytic domain"/>
    <property type="match status" value="1"/>
</dbReference>
<keyword evidence="3 12" id="KW-0808">Transferase</keyword>
<dbReference type="GO" id="GO:0031177">
    <property type="term" value="F:phosphopantetheine binding"/>
    <property type="evidence" value="ECO:0007669"/>
    <property type="project" value="InterPro"/>
</dbReference>
<dbReference type="SMART" id="SM00823">
    <property type="entry name" value="PKS_PP"/>
    <property type="match status" value="1"/>
</dbReference>
<keyword evidence="5" id="KW-0511">Multifunctional enzyme</keyword>
<keyword evidence="6" id="KW-0012">Acyltransferase</keyword>
<dbReference type="CDD" id="cd05195">
    <property type="entry name" value="enoyl_red"/>
    <property type="match status" value="1"/>
</dbReference>
<dbReference type="PROSITE" id="PS52019">
    <property type="entry name" value="PKS_MFAS_DH"/>
    <property type="match status" value="1"/>
</dbReference>
<keyword evidence="1" id="KW-0596">Phosphopantetheine</keyword>
<dbReference type="SUPFAM" id="SSF50129">
    <property type="entry name" value="GroES-like"/>
    <property type="match status" value="1"/>
</dbReference>
<dbReference type="SUPFAM" id="SSF51735">
    <property type="entry name" value="NAD(P)-binding Rossmann-fold domains"/>
    <property type="match status" value="3"/>
</dbReference>
<reference evidence="12 13" key="1">
    <citation type="submission" date="2020-08" db="EMBL/GenBank/DDBJ databases">
        <title>Sequencing the genomes of 1000 actinobacteria strains.</title>
        <authorList>
            <person name="Klenk H.-P."/>
        </authorList>
    </citation>
    <scope>NUCLEOTIDE SEQUENCE [LARGE SCALE GENOMIC DNA]</scope>
    <source>
        <strain evidence="12 13">DSM 45267</strain>
    </source>
</reference>
<evidence type="ECO:0000256" key="7">
    <source>
        <dbReference type="PROSITE-ProRule" id="PRU01363"/>
    </source>
</evidence>
<dbReference type="InterPro" id="IPR020843">
    <property type="entry name" value="ER"/>
</dbReference>
<dbReference type="Pfam" id="PF02801">
    <property type="entry name" value="Ketoacyl-synt_C"/>
    <property type="match status" value="1"/>
</dbReference>
<evidence type="ECO:0000259" key="9">
    <source>
        <dbReference type="PROSITE" id="PS50075"/>
    </source>
</evidence>
<dbReference type="Pfam" id="PF08240">
    <property type="entry name" value="ADH_N"/>
    <property type="match status" value="1"/>
</dbReference>
<proteinExistence type="predicted"/>
<accession>A0A839XQ05</accession>
<dbReference type="SUPFAM" id="SSF52151">
    <property type="entry name" value="FabD/lysophospholipase-like"/>
    <property type="match status" value="1"/>
</dbReference>
<evidence type="ECO:0000256" key="5">
    <source>
        <dbReference type="ARBA" id="ARBA00023268"/>
    </source>
</evidence>
<dbReference type="PROSITE" id="PS00012">
    <property type="entry name" value="PHOSPHOPANTETHEINE"/>
    <property type="match status" value="1"/>
</dbReference>
<dbReference type="SUPFAM" id="SSF55048">
    <property type="entry name" value="Probable ACP-binding domain of malonyl-CoA ACP transacylase"/>
    <property type="match status" value="1"/>
</dbReference>
<evidence type="ECO:0000259" key="10">
    <source>
        <dbReference type="PROSITE" id="PS52004"/>
    </source>
</evidence>
<dbReference type="InterPro" id="IPR013149">
    <property type="entry name" value="ADH-like_C"/>
</dbReference>
<dbReference type="InterPro" id="IPR009081">
    <property type="entry name" value="PP-bd_ACP"/>
</dbReference>
<dbReference type="InterPro" id="IPR011032">
    <property type="entry name" value="GroES-like_sf"/>
</dbReference>
<feature type="active site" description="Proton acceptor; for dehydratase activity" evidence="7">
    <location>
        <position position="934"/>
    </location>
</feature>
<evidence type="ECO:0000313" key="13">
    <source>
        <dbReference type="Proteomes" id="UP000564573"/>
    </source>
</evidence>
<dbReference type="InterPro" id="IPR042104">
    <property type="entry name" value="PKS_dehydratase_sf"/>
</dbReference>
<dbReference type="Pfam" id="PF21089">
    <property type="entry name" value="PKS_DH_N"/>
    <property type="match status" value="1"/>
</dbReference>
<feature type="domain" description="Ketosynthase family 3 (KS3)" evidence="10">
    <location>
        <begin position="10"/>
        <end position="429"/>
    </location>
</feature>
<dbReference type="InterPro" id="IPR049551">
    <property type="entry name" value="PKS_DH_C"/>
</dbReference>
<dbReference type="InterPro" id="IPR016039">
    <property type="entry name" value="Thiolase-like"/>
</dbReference>
<dbReference type="Pfam" id="PF08659">
    <property type="entry name" value="KR"/>
    <property type="match status" value="1"/>
</dbReference>
<dbReference type="InterPro" id="IPR016035">
    <property type="entry name" value="Acyl_Trfase/lysoPLipase"/>
</dbReference>
<feature type="region of interest" description="C-terminal hotdog fold" evidence="7">
    <location>
        <begin position="1035"/>
        <end position="1180"/>
    </location>
</feature>
<dbReference type="Gene3D" id="3.40.366.10">
    <property type="entry name" value="Malonyl-Coenzyme A Acyl Carrier Protein, domain 2"/>
    <property type="match status" value="1"/>
</dbReference>
<dbReference type="InterPro" id="IPR049900">
    <property type="entry name" value="PKS_mFAS_DH"/>
</dbReference>
<dbReference type="Proteomes" id="UP000564573">
    <property type="component" value="Unassembled WGS sequence"/>
</dbReference>
<dbReference type="PROSITE" id="PS50075">
    <property type="entry name" value="CARRIER"/>
    <property type="match status" value="1"/>
</dbReference>
<dbReference type="InterPro" id="IPR057326">
    <property type="entry name" value="KR_dom"/>
</dbReference>
<sequence>MTRDRTAAAQEPVAIVGMACRAPGGLADPDALWSAALDRRDLVSESDPGDRYGPGDRVLPADLGEARMLQHGSYVDGVDRFDPGFFGVPALEASSVDPHHRLLMETAWEALENAGVPPRSLPGSRTGLFVGISSTDYSRRFAMADFDVYQGISAVSSGAPGRISYILDVHGPSIAVDGACASSLMAVHLACRSLHDGESDLALAGGATVQLEWGTTVGFARAGVLSEAGRCAAFDASADGFVRGEGSGMLALKRLSDARRDGDRVFAVVKGTAVNHVGRSRGIAQPSREAQGAVLRSAMRTAGIDPRDVGYIETHGTGTPVGDPIEFQALAEVYGEGEQPCALGSLKTNIGHAESAAGALGLIKTAMALRSGEIAPNLHFRNWNPEIEADATRFDVPVERRAWHSRGPRVAGVSAFGVTGSNAHIVLEESGSDAFATNGVALTGTGRDREAERSATVVPVSARSQGGLAATCARIADRLERDSASGSGALRDVAHTLSTRRSHLSTRSCVVTGDRAELVGGLRAIAAGEEHPAVVSGSTGEPGAPVFVFSGHGSQWAGMARDLLARDETFSATIDRLDPIVVEEAGFSLRERLEDGELPERADVVQPLVYGVQCALTRMWEERGVRPAGVIGHSMGEAAAAVAAGILSPEDGMRITVSRSALLHRVSGGAMASVALPAEDVERELADVVDVDVALVTAPSTTVVAGDVQRLEGLLRDWDARGLHCTRISVPVAAHSPQVDPILDDVREAVGWLPGNTSRVPFYSATDSPDQPVIFDAAYWTRNLRRPVRFDRACAAAIDAGHHVFLELSPHPLLISAVEETAAAVRAPVLAVPSLVREQDGLLSLARSAARLHVAGAPVDLGAVNGPGVFTELPPTAFDRSRYWEDYGDGGRRGVGHMWLDEAVSVPDVDAADRTRVVWPADLGTDRSPWLSQHTLRGAPVVPGAAYVELLLSVAAERLRCPVDRVGLSEVRFERLLPLTEQVPVQVSAFDSGSVLRIEIRRWADGEWERLAHAVAGHRPADAPERPHLDPLPRVEESGTEELYERFARLGLDTGPAFHSITAVDADGVTRLRVPSEAAVRSASPAVHPVLFDGCVLAVAACLPDAKNPPEGEQRPWMPERIDVVDFAGDPNDITWVRPSVRLTSAESATGRADLYDEDGRWLGALEGIGLVKAAGPTPAQRLNNRLFELAWRPGPEPEQPARAATYVLVREAGDDGFAEQLAAELDTAGDRVLVCDAEHAASAPDSEEPVDAIVWCATGTLDDLDRANRVATALCGTDGAPGAPRFWIVSRSARAVADTDPVLPGVCALRGLVRVGSFEQPGAAVSWADVDDPAAAAAELRGGSPETEIAWRDGRRYVARMVRAPLADQWPQPARETVELTAGRDEYALRAHPGGGSLDQLVLTETEPPAAPGPGEVLVRVHATTIHFRDVMVGFGIYPTEDGRLPELGGDATGVVVATGPGVEHVRPGDEVVTIVAGYAGTMRTHIVASGELTAVLPEGFDPTALAATPLTYITAWHCLNYLGRLTAGETVLVHSAAGGVGLAAVAVARWLGAHIIATAGTHEKRQYLRDLGIEHVFDSRNLGFADEVREVTAGRGVDLVLNSLTGDAMRASLGLLAPRGRFIEIGKRDLYDGRRVELSAFRAENTYAAVDIDLTTVVAPELVGAALRRVMSEIADGGLPLLPFTSYPVTDAATAFKALASGDHIGRIVLEYPRNGEVVEARPAQEPVVRTGGAYVITGGSRGLGPEAARWLAGAGAGRVVLGGRSEPSPEVEAVLAELRSAGCEVEFVQGDITEPETAKRLVAAAGERLCGVLHTAVVLDDTPLTGLTEDRIAAVWHPKVTGMRNLHEATSDAELDWFVVFSSMAAMLGNPGQANYAVAGSWVDAFAQWRARAGLPALSVNWGAWGEAGRATGFAEQGFDTIGTEEGFEALTSLLEQRRVNTGMFDYQPELLFRAFPDAGRAPLLAELGGATGGDGGSDMAEALRAERPGPARTRLIEDLVIRELATLLGTDPASLPAHDAFTDVGVDSLLAVALTRRLNTSLDVTLSPGAVWANPSPARLAGHLDELLAAPSAQHEETSTEEVATDDPIPART</sequence>
<evidence type="ECO:0000313" key="12">
    <source>
        <dbReference type="EMBL" id="MBB3663574.1"/>
    </source>
</evidence>
<dbReference type="SMART" id="SM00827">
    <property type="entry name" value="PKS_AT"/>
    <property type="match status" value="1"/>
</dbReference>
<dbReference type="GO" id="GO:0004312">
    <property type="term" value="F:fatty acid synthase activity"/>
    <property type="evidence" value="ECO:0007669"/>
    <property type="project" value="TreeGrafter"/>
</dbReference>
<dbReference type="PANTHER" id="PTHR43775:SF37">
    <property type="entry name" value="SI:DKEY-61P9.11"/>
    <property type="match status" value="1"/>
</dbReference>
<dbReference type="SMART" id="SM00825">
    <property type="entry name" value="PKS_KS"/>
    <property type="match status" value="1"/>
</dbReference>
<dbReference type="InterPro" id="IPR032821">
    <property type="entry name" value="PKS_assoc"/>
</dbReference>
<feature type="region of interest" description="Disordered" evidence="8">
    <location>
        <begin position="2076"/>
        <end position="2097"/>
    </location>
</feature>
<feature type="domain" description="Carrier" evidence="9">
    <location>
        <begin position="1995"/>
        <end position="2072"/>
    </location>
</feature>
<organism evidence="12 13">
    <name type="scientific">Prauserella sediminis</name>
    <dbReference type="NCBI Taxonomy" id="577680"/>
    <lineage>
        <taxon>Bacteria</taxon>
        <taxon>Bacillati</taxon>
        <taxon>Actinomycetota</taxon>
        <taxon>Actinomycetes</taxon>
        <taxon>Pseudonocardiales</taxon>
        <taxon>Pseudonocardiaceae</taxon>
        <taxon>Prauserella</taxon>
        <taxon>Prauserella salsuginis group</taxon>
    </lineage>
</organism>